<name>A0ABR7XUN3_9SPHI</name>
<reference evidence="6 7" key="1">
    <citation type="submission" date="2020-08" db="EMBL/GenBank/DDBJ databases">
        <title>Sphingobacterium sp. DN00404 isolated from aquaculture water.</title>
        <authorList>
            <person name="Zhang M."/>
        </authorList>
    </citation>
    <scope>NUCLEOTIDE SEQUENCE [LARGE SCALE GENOMIC DNA]</scope>
    <source>
        <strain evidence="6 7">KCTC 42746</strain>
    </source>
</reference>
<dbReference type="PANTHER" id="PTHR19328">
    <property type="entry name" value="HEDGEHOG-INTERACTING PROTEIN"/>
    <property type="match status" value="1"/>
</dbReference>
<gene>
    <name evidence="6" type="ORF">H8B21_14410</name>
</gene>
<keyword evidence="7" id="KW-1185">Reference proteome</keyword>
<dbReference type="SUPFAM" id="SSF46626">
    <property type="entry name" value="Cytochrome c"/>
    <property type="match status" value="1"/>
</dbReference>
<dbReference type="Pfam" id="PF07995">
    <property type="entry name" value="GSDH"/>
    <property type="match status" value="1"/>
</dbReference>
<evidence type="ECO:0000256" key="1">
    <source>
        <dbReference type="ARBA" id="ARBA00022617"/>
    </source>
</evidence>
<dbReference type="InterPro" id="IPR012938">
    <property type="entry name" value="Glc/Sorbosone_DH"/>
</dbReference>
<evidence type="ECO:0000313" key="7">
    <source>
        <dbReference type="Proteomes" id="UP000651112"/>
    </source>
</evidence>
<dbReference type="PROSITE" id="PS51007">
    <property type="entry name" value="CYTC"/>
    <property type="match status" value="1"/>
</dbReference>
<dbReference type="Gene3D" id="1.10.760.10">
    <property type="entry name" value="Cytochrome c-like domain"/>
    <property type="match status" value="1"/>
</dbReference>
<comment type="caution">
    <text evidence="6">The sequence shown here is derived from an EMBL/GenBank/DDBJ whole genome shotgun (WGS) entry which is preliminary data.</text>
</comment>
<protein>
    <submittedName>
        <fullName evidence="6">PQQ-dependent sugar dehydrogenase</fullName>
    </submittedName>
</protein>
<evidence type="ECO:0000259" key="5">
    <source>
        <dbReference type="PROSITE" id="PS51007"/>
    </source>
</evidence>
<evidence type="ECO:0000256" key="4">
    <source>
        <dbReference type="PROSITE-ProRule" id="PRU00433"/>
    </source>
</evidence>
<dbReference type="Proteomes" id="UP000651112">
    <property type="component" value="Unassembled WGS sequence"/>
</dbReference>
<dbReference type="InterPro" id="IPR036909">
    <property type="entry name" value="Cyt_c-like_dom_sf"/>
</dbReference>
<sequence length="499" mass="56318">MGISAWLCMMSCQSCNRHPHDYVTEVLDYVKLDDSFLEVATVADSLQVPWGMTFFDNKILFTEIIGNVKQLDLSTGQVSTLLRVPDVFTRTTPGLLDIVVQKDVKDNPYVIINYTAKENDRIISKLVRYTYQKDTLINPVDLLTVRGANGHNGARLMLDSKNMLYWATGDVADNTEAQDSTTLNGKILRMTINGEIPPDNPIPNSFVYAWGFRNMQGLTIDDRGNIFTSEHGDAIEDEINLIKPLNNYGWPAIEGMHDTPDEIEIAKHSSRTEPIWSWTPVVAPAGLAYYGESDIPEWENTLLLVTLKSQSLRVLHLDDKNQQVKREKVYFSKKYGRMRAVLVTPNGDIYLSTSNRDWNPQPGFPLPTDDRILRLRRTTETPDNYLKEDVLETESKKHNGKQLYASFCASCHKEDGLGVKGTFPPLKNAARVQDNDAFIDILLNGSKGKDTIDGVFYEQGMASFSFLKDEELAAIINYVKKEFGDGEQISGDNVKKKRK</sequence>
<proteinExistence type="predicted"/>
<evidence type="ECO:0000313" key="6">
    <source>
        <dbReference type="EMBL" id="MBD1422765.1"/>
    </source>
</evidence>
<keyword evidence="2 4" id="KW-0479">Metal-binding</keyword>
<dbReference type="Gene3D" id="2.120.10.30">
    <property type="entry name" value="TolB, C-terminal domain"/>
    <property type="match status" value="1"/>
</dbReference>
<keyword evidence="1 4" id="KW-0349">Heme</keyword>
<dbReference type="InterPro" id="IPR009056">
    <property type="entry name" value="Cyt_c-like_dom"/>
</dbReference>
<dbReference type="EMBL" id="JACNYL010000003">
    <property type="protein sequence ID" value="MBD1422765.1"/>
    <property type="molecule type" value="Genomic_DNA"/>
</dbReference>
<evidence type="ECO:0000256" key="2">
    <source>
        <dbReference type="ARBA" id="ARBA00022723"/>
    </source>
</evidence>
<feature type="domain" description="Cytochrome c" evidence="5">
    <location>
        <begin position="395"/>
        <end position="483"/>
    </location>
</feature>
<dbReference type="Pfam" id="PF00034">
    <property type="entry name" value="Cytochrom_C"/>
    <property type="match status" value="1"/>
</dbReference>
<keyword evidence="3 4" id="KW-0408">Iron</keyword>
<dbReference type="PANTHER" id="PTHR19328:SF13">
    <property type="entry name" value="HIPL1 PROTEIN"/>
    <property type="match status" value="1"/>
</dbReference>
<accession>A0ABR7XUN3</accession>
<organism evidence="6 7">
    <name type="scientific">Sphingobacterium chuzhouense</name>
    <dbReference type="NCBI Taxonomy" id="1742264"/>
    <lineage>
        <taxon>Bacteria</taxon>
        <taxon>Pseudomonadati</taxon>
        <taxon>Bacteroidota</taxon>
        <taxon>Sphingobacteriia</taxon>
        <taxon>Sphingobacteriales</taxon>
        <taxon>Sphingobacteriaceae</taxon>
        <taxon>Sphingobacterium</taxon>
    </lineage>
</organism>
<dbReference type="InterPro" id="IPR011042">
    <property type="entry name" value="6-blade_b-propeller_TolB-like"/>
</dbReference>
<dbReference type="SUPFAM" id="SSF50952">
    <property type="entry name" value="Soluble quinoprotein glucose dehydrogenase"/>
    <property type="match status" value="1"/>
</dbReference>
<dbReference type="InterPro" id="IPR011041">
    <property type="entry name" value="Quinoprot_gluc/sorb_DH_b-prop"/>
</dbReference>
<evidence type="ECO:0000256" key="3">
    <source>
        <dbReference type="ARBA" id="ARBA00023004"/>
    </source>
</evidence>